<reference evidence="1 2" key="1">
    <citation type="submission" date="2023-08" db="EMBL/GenBank/DDBJ databases">
        <title>A Necator americanus chromosomal reference genome.</title>
        <authorList>
            <person name="Ilik V."/>
            <person name="Petrzelkova K.J."/>
            <person name="Pardy F."/>
            <person name="Fuh T."/>
            <person name="Niatou-Singa F.S."/>
            <person name="Gouil Q."/>
            <person name="Baker L."/>
            <person name="Ritchie M.E."/>
            <person name="Jex A.R."/>
            <person name="Gazzola D."/>
            <person name="Li H."/>
            <person name="Toshio Fujiwara R."/>
            <person name="Zhan B."/>
            <person name="Aroian R.V."/>
            <person name="Pafco B."/>
            <person name="Schwarz E.M."/>
        </authorList>
    </citation>
    <scope>NUCLEOTIDE SEQUENCE [LARGE SCALE GENOMIC DNA]</scope>
    <source>
        <strain evidence="1 2">Aroian</strain>
        <tissue evidence="1">Whole animal</tissue>
    </source>
</reference>
<dbReference type="InterPro" id="IPR035109">
    <property type="entry name" value="ASPR"/>
</dbReference>
<gene>
    <name evidence="1" type="primary">Necator_chrV.g18820</name>
    <name evidence="1" type="ORF">RB195_014029</name>
</gene>
<evidence type="ECO:0000313" key="1">
    <source>
        <dbReference type="EMBL" id="KAK6755414.1"/>
    </source>
</evidence>
<name>A0ABR1DYE6_NECAM</name>
<comment type="caution">
    <text evidence="1">The sequence shown here is derived from an EMBL/GenBank/DDBJ whole genome shotgun (WGS) entry which is preliminary data.</text>
</comment>
<proteinExistence type="predicted"/>
<accession>A0ABR1DYE6</accession>
<evidence type="ECO:0008006" key="3">
    <source>
        <dbReference type="Google" id="ProtNLM"/>
    </source>
</evidence>
<dbReference type="Pfam" id="PF17641">
    <property type="entry name" value="ASPRs"/>
    <property type="match status" value="1"/>
</dbReference>
<sequence length="97" mass="10952">MYCVTVFILAGKYDCTLENTAHVYLTTVAESEDVLPDPNVMEAKYSENDTSVFDAAKFARQAAVSWSDKYDEMRSRKKFGCNSNDDNAEHSVMCLFT</sequence>
<dbReference type="Proteomes" id="UP001303046">
    <property type="component" value="Unassembled WGS sequence"/>
</dbReference>
<evidence type="ECO:0000313" key="2">
    <source>
        <dbReference type="Proteomes" id="UP001303046"/>
    </source>
</evidence>
<organism evidence="1 2">
    <name type="scientific">Necator americanus</name>
    <name type="common">Human hookworm</name>
    <dbReference type="NCBI Taxonomy" id="51031"/>
    <lineage>
        <taxon>Eukaryota</taxon>
        <taxon>Metazoa</taxon>
        <taxon>Ecdysozoa</taxon>
        <taxon>Nematoda</taxon>
        <taxon>Chromadorea</taxon>
        <taxon>Rhabditida</taxon>
        <taxon>Rhabditina</taxon>
        <taxon>Rhabditomorpha</taxon>
        <taxon>Strongyloidea</taxon>
        <taxon>Ancylostomatidae</taxon>
        <taxon>Bunostominae</taxon>
        <taxon>Necator</taxon>
    </lineage>
</organism>
<keyword evidence="2" id="KW-1185">Reference proteome</keyword>
<protein>
    <recommendedName>
        <fullName evidence="3">SCP domain-containing protein</fullName>
    </recommendedName>
</protein>
<dbReference type="EMBL" id="JAVFWL010000005">
    <property type="protein sequence ID" value="KAK6755414.1"/>
    <property type="molecule type" value="Genomic_DNA"/>
</dbReference>